<evidence type="ECO:0000256" key="1">
    <source>
        <dbReference type="ARBA" id="ARBA00004123"/>
    </source>
</evidence>
<gene>
    <name evidence="8" type="ORF">K469DRAFT_291564</name>
</gene>
<keyword evidence="9" id="KW-1185">Reference proteome</keyword>
<evidence type="ECO:0000259" key="7">
    <source>
        <dbReference type="Pfam" id="PF15624"/>
    </source>
</evidence>
<reference evidence="8" key="1">
    <citation type="journal article" date="2020" name="Stud. Mycol.">
        <title>101 Dothideomycetes genomes: a test case for predicting lifestyles and emergence of pathogens.</title>
        <authorList>
            <person name="Haridas S."/>
            <person name="Albert R."/>
            <person name="Binder M."/>
            <person name="Bloem J."/>
            <person name="Labutti K."/>
            <person name="Salamov A."/>
            <person name="Andreopoulos B."/>
            <person name="Baker S."/>
            <person name="Barry K."/>
            <person name="Bills G."/>
            <person name="Bluhm B."/>
            <person name="Cannon C."/>
            <person name="Castanera R."/>
            <person name="Culley D."/>
            <person name="Daum C."/>
            <person name="Ezra D."/>
            <person name="Gonzalez J."/>
            <person name="Henrissat B."/>
            <person name="Kuo A."/>
            <person name="Liang C."/>
            <person name="Lipzen A."/>
            <person name="Lutzoni F."/>
            <person name="Magnuson J."/>
            <person name="Mondo S."/>
            <person name="Nolan M."/>
            <person name="Ohm R."/>
            <person name="Pangilinan J."/>
            <person name="Park H.-J."/>
            <person name="Ramirez L."/>
            <person name="Alfaro M."/>
            <person name="Sun H."/>
            <person name="Tritt A."/>
            <person name="Yoshinaga Y."/>
            <person name="Zwiers L.-H."/>
            <person name="Turgeon B."/>
            <person name="Goodwin S."/>
            <person name="Spatafora J."/>
            <person name="Crous P."/>
            <person name="Grigoriev I."/>
        </authorList>
    </citation>
    <scope>NUCLEOTIDE SEQUENCE</scope>
    <source>
        <strain evidence="8">CBS 207.26</strain>
    </source>
</reference>
<dbReference type="InterPro" id="IPR025974">
    <property type="entry name" value="Mif2/CENP-C_cupin"/>
</dbReference>
<dbReference type="GO" id="GO:0000776">
    <property type="term" value="C:kinetochore"/>
    <property type="evidence" value="ECO:0007669"/>
    <property type="project" value="InterPro"/>
</dbReference>
<name>A0A6A6DRJ7_9PEZI</name>
<evidence type="ECO:0000313" key="8">
    <source>
        <dbReference type="EMBL" id="KAF2180256.1"/>
    </source>
</evidence>
<comment type="subcellular location">
    <subcellularLocation>
        <location evidence="1">Nucleus</location>
    </subcellularLocation>
</comment>
<evidence type="ECO:0000256" key="5">
    <source>
        <dbReference type="SAM" id="MobiDB-lite"/>
    </source>
</evidence>
<feature type="domain" description="Mif2 N-terminal" evidence="7">
    <location>
        <begin position="11"/>
        <end position="147"/>
    </location>
</feature>
<dbReference type="PANTHER" id="PTHR16684">
    <property type="entry name" value="CENTROMERE PROTEIN C"/>
    <property type="match status" value="1"/>
</dbReference>
<dbReference type="Pfam" id="PF11699">
    <property type="entry name" value="CENP-C_C"/>
    <property type="match status" value="1"/>
</dbReference>
<dbReference type="GO" id="GO:0051455">
    <property type="term" value="P:spindle attachment to meiosis I kinetochore"/>
    <property type="evidence" value="ECO:0007669"/>
    <property type="project" value="TreeGrafter"/>
</dbReference>
<evidence type="ECO:0000256" key="2">
    <source>
        <dbReference type="ARBA" id="ARBA00010291"/>
    </source>
</evidence>
<evidence type="ECO:0000256" key="4">
    <source>
        <dbReference type="ARBA" id="ARBA00023242"/>
    </source>
</evidence>
<dbReference type="GO" id="GO:0019237">
    <property type="term" value="F:centromeric DNA binding"/>
    <property type="evidence" value="ECO:0007669"/>
    <property type="project" value="InterPro"/>
</dbReference>
<dbReference type="OrthoDB" id="1939643at2759"/>
<evidence type="ECO:0000313" key="9">
    <source>
        <dbReference type="Proteomes" id="UP000800200"/>
    </source>
</evidence>
<comment type="similarity">
    <text evidence="2">Belongs to the CENP-C/MIF2 family.</text>
</comment>
<feature type="region of interest" description="Disordered" evidence="5">
    <location>
        <begin position="27"/>
        <end position="391"/>
    </location>
</feature>
<dbReference type="AlphaFoldDB" id="A0A6A6DRJ7"/>
<dbReference type="GO" id="GO:0051315">
    <property type="term" value="P:attachment of mitotic spindle microtubules to kinetochore"/>
    <property type="evidence" value="ECO:0007669"/>
    <property type="project" value="TreeGrafter"/>
</dbReference>
<feature type="domain" description="Mif2/CENP-C cupin" evidence="6">
    <location>
        <begin position="539"/>
        <end position="607"/>
    </location>
</feature>
<dbReference type="GO" id="GO:0051382">
    <property type="term" value="P:kinetochore assembly"/>
    <property type="evidence" value="ECO:0007669"/>
    <property type="project" value="InterPro"/>
</dbReference>
<feature type="compositionally biased region" description="Polar residues" evidence="5">
    <location>
        <begin position="104"/>
        <end position="119"/>
    </location>
</feature>
<dbReference type="SUPFAM" id="SSF51182">
    <property type="entry name" value="RmlC-like cupins"/>
    <property type="match status" value="1"/>
</dbReference>
<dbReference type="Pfam" id="PF15624">
    <property type="entry name" value="Mif2_N"/>
    <property type="match status" value="1"/>
</dbReference>
<evidence type="ECO:0000259" key="6">
    <source>
        <dbReference type="Pfam" id="PF11699"/>
    </source>
</evidence>
<feature type="compositionally biased region" description="Basic and acidic residues" evidence="5">
    <location>
        <begin position="326"/>
        <end position="342"/>
    </location>
</feature>
<keyword evidence="3" id="KW-0238">DNA-binding</keyword>
<sequence>MAPAKKRENQFFDVGVQGRKTGITLQDRGVRDEHGMEPISGIFSSPEKSPLKRNNGRRTGGTVTTSESMDIQESSIPDIAETINAGHLLRSSRTKLPPPLSRSPMKTTLGSSPRRQSSMGPRRQSLRNASSPGSSSSHPAVSRRLDFEEESSIQDTGSVSRRGKRASVYDIEPSPVRGNGSVIEESLQEEITPNEESEIVNGVPEDSYFAEVEQSETVPEPEEQPVKRGRKRKSDAISSTVEEEASTSKPRRKGARAEQKATVKKGKKAVETTVMKPRGRQNRLKGFSETATEEEPSTALDNSTTEEHSAPVPTKSRGRPAGKAKVQTEKNASSKEKGEPAFKKPKAVAKPKANTKAKSDPEPCEQSAEAQDPAPGKLISATGQPLSKTDIEQMSTVSAGSRYGRGRQLHSVYRELGPEQDTRVVQTRAGRHHLPPIDFWRNERMVYDVNGTLQSIVKNDTKESPKKEHKQRKSGRKRALLAVDDEEELEEWEENSGKFDGTYRGFDPATEVFTDEVFEDTLAWAQKGMNICQVAGAQFSFAKISSAPGNFLNWGIIELPEDGLKRPKNSRRMHMVFFVASGAVEVNVNNNEFTIHKGGVWQVPRGELPTILISIIALLFSSDLLSSIPSFTLQGIQDTIALVLQKSHFYSVLSLPLVRR</sequence>
<evidence type="ECO:0008006" key="10">
    <source>
        <dbReference type="Google" id="ProtNLM"/>
    </source>
</evidence>
<feature type="compositionally biased region" description="Polar residues" evidence="5">
    <location>
        <begin position="381"/>
        <end position="391"/>
    </location>
</feature>
<feature type="compositionally biased region" description="Low complexity" evidence="5">
    <location>
        <begin position="126"/>
        <end position="142"/>
    </location>
</feature>
<evidence type="ECO:0000256" key="3">
    <source>
        <dbReference type="ARBA" id="ARBA00023125"/>
    </source>
</evidence>
<feature type="compositionally biased region" description="Basic residues" evidence="5">
    <location>
        <begin position="343"/>
        <end position="355"/>
    </location>
</feature>
<dbReference type="InterPro" id="IPR028386">
    <property type="entry name" value="CENP-C/Mif2/cnp3"/>
</dbReference>
<dbReference type="EMBL" id="ML994659">
    <property type="protein sequence ID" value="KAF2180256.1"/>
    <property type="molecule type" value="Genomic_DNA"/>
</dbReference>
<dbReference type="PANTHER" id="PTHR16684:SF11">
    <property type="entry name" value="CENTROMERE PROTEIN C"/>
    <property type="match status" value="1"/>
</dbReference>
<organism evidence="8 9">
    <name type="scientific">Zopfia rhizophila CBS 207.26</name>
    <dbReference type="NCBI Taxonomy" id="1314779"/>
    <lineage>
        <taxon>Eukaryota</taxon>
        <taxon>Fungi</taxon>
        <taxon>Dikarya</taxon>
        <taxon>Ascomycota</taxon>
        <taxon>Pezizomycotina</taxon>
        <taxon>Dothideomycetes</taxon>
        <taxon>Dothideomycetes incertae sedis</taxon>
        <taxon>Zopfiaceae</taxon>
        <taxon>Zopfia</taxon>
    </lineage>
</organism>
<dbReference type="InterPro" id="IPR014710">
    <property type="entry name" value="RmlC-like_jellyroll"/>
</dbReference>
<feature type="compositionally biased region" description="Acidic residues" evidence="5">
    <location>
        <begin position="186"/>
        <end position="198"/>
    </location>
</feature>
<dbReference type="InterPro" id="IPR011051">
    <property type="entry name" value="RmlC_Cupin_sf"/>
</dbReference>
<dbReference type="Gene3D" id="2.60.120.10">
    <property type="entry name" value="Jelly Rolls"/>
    <property type="match status" value="1"/>
</dbReference>
<keyword evidence="4" id="KW-0539">Nucleus</keyword>
<feature type="compositionally biased region" description="Polar residues" evidence="5">
    <location>
        <begin position="66"/>
        <end position="75"/>
    </location>
</feature>
<accession>A0A6A6DRJ7</accession>
<dbReference type="InterPro" id="IPR028929">
    <property type="entry name" value="Mif2_N"/>
</dbReference>
<protein>
    <recommendedName>
        <fullName evidence="10">Mif2/CENP-C cupin domain-containing protein</fullName>
    </recommendedName>
</protein>
<dbReference type="Proteomes" id="UP000800200">
    <property type="component" value="Unassembled WGS sequence"/>
</dbReference>
<proteinExistence type="inferred from homology"/>
<dbReference type="GO" id="GO:0005634">
    <property type="term" value="C:nucleus"/>
    <property type="evidence" value="ECO:0007669"/>
    <property type="project" value="UniProtKB-SubCell"/>
</dbReference>